<dbReference type="SUPFAM" id="SSF53756">
    <property type="entry name" value="UDP-Glycosyltransferase/glycogen phosphorylase"/>
    <property type="match status" value="1"/>
</dbReference>
<evidence type="ECO:0000313" key="5">
    <source>
        <dbReference type="EMBL" id="RXK59011.1"/>
    </source>
</evidence>
<evidence type="ECO:0000259" key="4">
    <source>
        <dbReference type="Pfam" id="PF13439"/>
    </source>
</evidence>
<dbReference type="PANTHER" id="PTHR12526:SF629">
    <property type="entry name" value="TEICHURONIC ACID BIOSYNTHESIS GLYCOSYLTRANSFERASE TUAH-RELATED"/>
    <property type="match status" value="1"/>
</dbReference>
<keyword evidence="1" id="KW-0328">Glycosyltransferase</keyword>
<dbReference type="InterPro" id="IPR001296">
    <property type="entry name" value="Glyco_trans_1"/>
</dbReference>
<proteinExistence type="predicted"/>
<feature type="domain" description="Glycosyl transferase family 1" evidence="3">
    <location>
        <begin position="172"/>
        <end position="337"/>
    </location>
</feature>
<evidence type="ECO:0000256" key="1">
    <source>
        <dbReference type="ARBA" id="ARBA00022676"/>
    </source>
</evidence>
<keyword evidence="2 5" id="KW-0808">Transferase</keyword>
<protein>
    <submittedName>
        <fullName evidence="5">Glycosyltransferase</fullName>
    </submittedName>
</protein>
<dbReference type="PANTHER" id="PTHR12526">
    <property type="entry name" value="GLYCOSYLTRANSFERASE"/>
    <property type="match status" value="1"/>
</dbReference>
<accession>A0A4Q1CGP8</accession>
<dbReference type="AlphaFoldDB" id="A0A4Q1CGP8"/>
<organism evidence="5 6">
    <name type="scientific">Lacibacter luteus</name>
    <dbReference type="NCBI Taxonomy" id="2508719"/>
    <lineage>
        <taxon>Bacteria</taxon>
        <taxon>Pseudomonadati</taxon>
        <taxon>Bacteroidota</taxon>
        <taxon>Chitinophagia</taxon>
        <taxon>Chitinophagales</taxon>
        <taxon>Chitinophagaceae</taxon>
        <taxon>Lacibacter</taxon>
    </lineage>
</organism>
<keyword evidence="6" id="KW-1185">Reference proteome</keyword>
<comment type="caution">
    <text evidence="5">The sequence shown here is derived from an EMBL/GenBank/DDBJ whole genome shotgun (WGS) entry which is preliminary data.</text>
</comment>
<evidence type="ECO:0000256" key="2">
    <source>
        <dbReference type="ARBA" id="ARBA00022679"/>
    </source>
</evidence>
<reference evidence="5 6" key="1">
    <citation type="submission" date="2019-01" db="EMBL/GenBank/DDBJ databases">
        <title>Lacibacter sp. strain TTM-7.</title>
        <authorList>
            <person name="Chen W.-M."/>
        </authorList>
    </citation>
    <scope>NUCLEOTIDE SEQUENCE [LARGE SCALE GENOMIC DNA]</scope>
    <source>
        <strain evidence="5 6">TTM-7</strain>
    </source>
</reference>
<dbReference type="OrthoDB" id="9813214at2"/>
<dbReference type="InterPro" id="IPR028098">
    <property type="entry name" value="Glyco_trans_4-like_N"/>
</dbReference>
<evidence type="ECO:0000259" key="3">
    <source>
        <dbReference type="Pfam" id="PF00534"/>
    </source>
</evidence>
<dbReference type="Pfam" id="PF13439">
    <property type="entry name" value="Glyco_transf_4"/>
    <property type="match status" value="1"/>
</dbReference>
<dbReference type="Proteomes" id="UP000290204">
    <property type="component" value="Unassembled WGS sequence"/>
</dbReference>
<dbReference type="Pfam" id="PF00534">
    <property type="entry name" value="Glycos_transf_1"/>
    <property type="match status" value="1"/>
</dbReference>
<dbReference type="GO" id="GO:0016757">
    <property type="term" value="F:glycosyltransferase activity"/>
    <property type="evidence" value="ECO:0007669"/>
    <property type="project" value="UniProtKB-KW"/>
</dbReference>
<sequence>MIRICTTLAQQGYTVTLVGRKLNQSEALQQHPFVQKRLFCWFTKGPLFYAEYNLRLFFWLLLQQADCICAIDLDTILPCYFASQLKRTKRVYDAHELFCEMKEIVTRPSRYRMWKRIERFAVPKFRYGYTVCEPIAEEFEKMYNVKYEVVRNVPVINSQMVKGVRHTENNTQPSTLNPKPSTFLLYQGAVNEGRSFETLIPAMKLVNVSLHIYGDGNFLAQTQTLIAQNQLEEKVLLKGKLKPAELKNITSTAYAGITLFENNGLSNYLSLANRFFDYIQAGVPQLCVDYPAYRNINNQFETALLIPDTSEETIAKGLNKLLSDPVLYARLKANCQKAAVVLNWQEEEKRLINFYKKLLG</sequence>
<gene>
    <name evidence="5" type="ORF">ESA94_15605</name>
</gene>
<dbReference type="Gene3D" id="3.40.50.2000">
    <property type="entry name" value="Glycogen Phosphorylase B"/>
    <property type="match status" value="2"/>
</dbReference>
<dbReference type="EMBL" id="SDHW01000005">
    <property type="protein sequence ID" value="RXK59011.1"/>
    <property type="molecule type" value="Genomic_DNA"/>
</dbReference>
<name>A0A4Q1CGP8_9BACT</name>
<feature type="domain" description="Glycosyltransferase subfamily 4-like N-terminal" evidence="4">
    <location>
        <begin position="3"/>
        <end position="151"/>
    </location>
</feature>
<evidence type="ECO:0000313" key="6">
    <source>
        <dbReference type="Proteomes" id="UP000290204"/>
    </source>
</evidence>